<dbReference type="NCBIfam" id="TIGR03991">
    <property type="entry name" value="alt_bact_glmU"/>
    <property type="match status" value="1"/>
</dbReference>
<proteinExistence type="predicted"/>
<dbReference type="PANTHER" id="PTHR43584">
    <property type="entry name" value="NUCLEOTIDYL TRANSFERASE"/>
    <property type="match status" value="1"/>
</dbReference>
<reference evidence="3 4" key="1">
    <citation type="submission" date="2013-02" db="EMBL/GenBank/DDBJ databases">
        <title>A novel strain isolated from Lonar lake, Maharashtra, India.</title>
        <authorList>
            <person name="Singh A."/>
        </authorList>
    </citation>
    <scope>NUCLEOTIDE SEQUENCE [LARGE SCALE GENOMIC DNA]</scope>
    <source>
        <strain evidence="3 4">AK24</strain>
    </source>
</reference>
<dbReference type="InterPro" id="IPR023917">
    <property type="entry name" value="Bifunctiontional_GlmU_bac-type"/>
</dbReference>
<keyword evidence="1 3" id="KW-0808">Transferase</keyword>
<keyword evidence="4" id="KW-1185">Reference proteome</keyword>
<sequence length="399" mass="44546">MDYFILFDDPKLRENLLPLTFTRPIADLRIGILKIKEKWEAYLSHKTGVLTAPYLQQKFPYNNQPAWMINSAVFPDARLAERILALDKTESLWQNDTLIAFYSQDPKNCSFEKSSFKIGLTVDSPVVVLKNLWNLFQFNGDQIRADFTLLTRRRISSGCSDAYTHIYKESNVFIEPGASIRASIINAENGPVYIGKNVQILEGNLIRGPFAICEESVLSMGSKMRGDITIGPKCKVGGEVSNSVFQGYSNKSHDGYLGNSVVGEWCNLGANTNTSNMKNNHSSIRVWSYPKENFVDSGLQFCGSFIGDHAKLAISTMLNSGTVVGVGANLFGEGFPKKLVPSFAWGGPTGFSSFELKKFEDAASRAMALKGESFLEVDRSILQHVFELTRSFRIWDKDF</sequence>
<comment type="caution">
    <text evidence="3">The sequence shown here is derived from an EMBL/GenBank/DDBJ whole genome shotgun (WGS) entry which is preliminary data.</text>
</comment>
<name>R7ZNC9_9BACT</name>
<dbReference type="RefSeq" id="WP_010856108.1">
    <property type="nucleotide sequence ID" value="NZ_AQHR01000104.1"/>
</dbReference>
<dbReference type="PATRIC" id="fig|1288963.3.peg.3972"/>
<dbReference type="AlphaFoldDB" id="R7ZNC9"/>
<dbReference type="PANTHER" id="PTHR43584:SF9">
    <property type="entry name" value="TRANSFERASE HEXAPEPTIDE REPEAT CONTAINING PROTEIN"/>
    <property type="match status" value="1"/>
</dbReference>
<evidence type="ECO:0000313" key="3">
    <source>
        <dbReference type="EMBL" id="EON75578.1"/>
    </source>
</evidence>
<dbReference type="STRING" id="1232681.ADIS_3981"/>
<keyword evidence="3" id="KW-0548">Nucleotidyltransferase</keyword>
<gene>
    <name evidence="3" type="ORF">ADIS_3981</name>
</gene>
<dbReference type="GO" id="GO:0016746">
    <property type="term" value="F:acyltransferase activity"/>
    <property type="evidence" value="ECO:0007669"/>
    <property type="project" value="UniProtKB-KW"/>
</dbReference>
<keyword evidence="2" id="KW-0012">Acyltransferase</keyword>
<evidence type="ECO:0000313" key="4">
    <source>
        <dbReference type="Proteomes" id="UP000013909"/>
    </source>
</evidence>
<protein>
    <submittedName>
        <fullName evidence="3">Glucose-1-phosphate thymidylyltransferase</fullName>
        <ecNumber evidence="3">2.7.7.24</ecNumber>
    </submittedName>
</protein>
<dbReference type="GO" id="GO:0008879">
    <property type="term" value="F:glucose-1-phosphate thymidylyltransferase activity"/>
    <property type="evidence" value="ECO:0007669"/>
    <property type="project" value="UniProtKB-EC"/>
</dbReference>
<dbReference type="InterPro" id="IPR050065">
    <property type="entry name" value="GlmU-like"/>
</dbReference>
<dbReference type="EC" id="2.7.7.24" evidence="3"/>
<dbReference type="Proteomes" id="UP000013909">
    <property type="component" value="Unassembled WGS sequence"/>
</dbReference>
<dbReference type="Pfam" id="PF13562">
    <property type="entry name" value="NTP_transf_4"/>
    <property type="match status" value="1"/>
</dbReference>
<organism evidence="3 4">
    <name type="scientific">Lunatimonas lonarensis</name>
    <dbReference type="NCBI Taxonomy" id="1232681"/>
    <lineage>
        <taxon>Bacteria</taxon>
        <taxon>Pseudomonadati</taxon>
        <taxon>Bacteroidota</taxon>
        <taxon>Cytophagia</taxon>
        <taxon>Cytophagales</taxon>
        <taxon>Cyclobacteriaceae</taxon>
    </lineage>
</organism>
<dbReference type="OrthoDB" id="9784832at2"/>
<evidence type="ECO:0000256" key="1">
    <source>
        <dbReference type="ARBA" id="ARBA00022679"/>
    </source>
</evidence>
<evidence type="ECO:0000256" key="2">
    <source>
        <dbReference type="ARBA" id="ARBA00023315"/>
    </source>
</evidence>
<dbReference type="Gene3D" id="2.160.10.10">
    <property type="entry name" value="Hexapeptide repeat proteins"/>
    <property type="match status" value="1"/>
</dbReference>
<dbReference type="InterPro" id="IPR011004">
    <property type="entry name" value="Trimer_LpxA-like_sf"/>
</dbReference>
<dbReference type="EMBL" id="AQHR01000104">
    <property type="protein sequence ID" value="EON75578.1"/>
    <property type="molecule type" value="Genomic_DNA"/>
</dbReference>
<dbReference type="SUPFAM" id="SSF51161">
    <property type="entry name" value="Trimeric LpxA-like enzymes"/>
    <property type="match status" value="1"/>
</dbReference>
<accession>R7ZNC9</accession>